<dbReference type="GO" id="GO:0016020">
    <property type="term" value="C:membrane"/>
    <property type="evidence" value="ECO:0007669"/>
    <property type="project" value="UniProtKB-SubCell"/>
</dbReference>
<keyword evidence="10" id="KW-1015">Disulfide bond</keyword>
<keyword evidence="9 12" id="KW-0472">Membrane</keyword>
<feature type="transmembrane region" description="Helical" evidence="12">
    <location>
        <begin position="128"/>
        <end position="145"/>
    </location>
</feature>
<keyword evidence="4" id="KW-0479">Metal-binding</keyword>
<feature type="transmembrane region" description="Helical" evidence="12">
    <location>
        <begin position="207"/>
        <end position="228"/>
    </location>
</feature>
<evidence type="ECO:0000256" key="6">
    <source>
        <dbReference type="ARBA" id="ARBA00023002"/>
    </source>
</evidence>
<dbReference type="PANTHER" id="PTHR35457">
    <property type="entry name" value="HEME A SYNTHASE"/>
    <property type="match status" value="1"/>
</dbReference>
<dbReference type="GO" id="GO:0016491">
    <property type="term" value="F:oxidoreductase activity"/>
    <property type="evidence" value="ECO:0007669"/>
    <property type="project" value="UniProtKB-KW"/>
</dbReference>
<protein>
    <submittedName>
        <fullName evidence="13">Unannotated protein</fullName>
    </submittedName>
</protein>
<dbReference type="GO" id="GO:0046872">
    <property type="term" value="F:metal ion binding"/>
    <property type="evidence" value="ECO:0007669"/>
    <property type="project" value="UniProtKB-KW"/>
</dbReference>
<feature type="transmembrane region" description="Helical" evidence="12">
    <location>
        <begin position="68"/>
        <end position="87"/>
    </location>
</feature>
<feature type="transmembrane region" description="Helical" evidence="12">
    <location>
        <begin position="269"/>
        <end position="290"/>
    </location>
</feature>
<dbReference type="InterPro" id="IPR050450">
    <property type="entry name" value="COX15/CtaA_HemeA_synthase"/>
</dbReference>
<reference evidence="13" key="1">
    <citation type="submission" date="2020-05" db="EMBL/GenBank/DDBJ databases">
        <authorList>
            <person name="Chiriac C."/>
            <person name="Salcher M."/>
            <person name="Ghai R."/>
            <person name="Kavagutti S V."/>
        </authorList>
    </citation>
    <scope>NUCLEOTIDE SEQUENCE</scope>
</reference>
<feature type="transmembrane region" description="Helical" evidence="12">
    <location>
        <begin position="166"/>
        <end position="187"/>
    </location>
</feature>
<keyword evidence="7" id="KW-0408">Iron</keyword>
<dbReference type="Pfam" id="PF02628">
    <property type="entry name" value="COX15-CtaA"/>
    <property type="match status" value="1"/>
</dbReference>
<keyword evidence="6" id="KW-0560">Oxidoreductase</keyword>
<evidence type="ECO:0000313" key="13">
    <source>
        <dbReference type="EMBL" id="CAB4559376.1"/>
    </source>
</evidence>
<name>A0A6J6D7V9_9ZZZZ</name>
<dbReference type="PANTHER" id="PTHR35457:SF1">
    <property type="entry name" value="HEME A SYNTHASE"/>
    <property type="match status" value="1"/>
</dbReference>
<evidence type="ECO:0000256" key="5">
    <source>
        <dbReference type="ARBA" id="ARBA00022989"/>
    </source>
</evidence>
<evidence type="ECO:0000256" key="1">
    <source>
        <dbReference type="ARBA" id="ARBA00004141"/>
    </source>
</evidence>
<evidence type="ECO:0000256" key="10">
    <source>
        <dbReference type="ARBA" id="ARBA00023157"/>
    </source>
</evidence>
<dbReference type="EMBL" id="CAEZTJ010000003">
    <property type="protein sequence ID" value="CAB4559376.1"/>
    <property type="molecule type" value="Genomic_DNA"/>
</dbReference>
<keyword evidence="2" id="KW-1003">Cell membrane</keyword>
<feature type="transmembrane region" description="Helical" evidence="12">
    <location>
        <begin position="12"/>
        <end position="33"/>
    </location>
</feature>
<evidence type="ECO:0000256" key="8">
    <source>
        <dbReference type="ARBA" id="ARBA00023133"/>
    </source>
</evidence>
<organism evidence="13">
    <name type="scientific">freshwater metagenome</name>
    <dbReference type="NCBI Taxonomy" id="449393"/>
    <lineage>
        <taxon>unclassified sequences</taxon>
        <taxon>metagenomes</taxon>
        <taxon>ecological metagenomes</taxon>
    </lineage>
</organism>
<keyword evidence="8" id="KW-0350">Heme biosynthesis</keyword>
<evidence type="ECO:0000256" key="12">
    <source>
        <dbReference type="SAM" id="Phobius"/>
    </source>
</evidence>
<dbReference type="GO" id="GO:0006784">
    <property type="term" value="P:heme A biosynthetic process"/>
    <property type="evidence" value="ECO:0007669"/>
    <property type="project" value="InterPro"/>
</dbReference>
<comment type="subcellular location">
    <subcellularLocation>
        <location evidence="1">Membrane</location>
        <topology evidence="1">Multi-pass membrane protein</topology>
    </subcellularLocation>
</comment>
<dbReference type="AlphaFoldDB" id="A0A6J6D7V9"/>
<feature type="transmembrane region" description="Helical" evidence="12">
    <location>
        <begin position="240"/>
        <end position="263"/>
    </location>
</feature>
<feature type="transmembrane region" description="Helical" evidence="12">
    <location>
        <begin position="99"/>
        <end position="122"/>
    </location>
</feature>
<evidence type="ECO:0000256" key="3">
    <source>
        <dbReference type="ARBA" id="ARBA00022692"/>
    </source>
</evidence>
<keyword evidence="3 12" id="KW-0812">Transmembrane</keyword>
<keyword evidence="5 12" id="KW-1133">Transmembrane helix</keyword>
<proteinExistence type="predicted"/>
<evidence type="ECO:0000256" key="2">
    <source>
        <dbReference type="ARBA" id="ARBA00022475"/>
    </source>
</evidence>
<accession>A0A6J6D7V9</accession>
<sequence length="305" mass="32950">MHHLERVGNGRRIFTALLIFQCVIVITGGIVRITGSGLGCPTWPECAPGSYTPSPEQLEDPLHIWIEFGNRLLTFVLGIAALAALFYSLRFIPNLRIRLLALGQVLGIVGQAILGGITVLTGLHPTTVAAHLLLSIILISGALSLRQRVYGRIPRSFETQRLTRSLSKALVALGFVVIVMGTIVTGTGPHAGDDSSVRFDFDIRTVAWLHADLVIAFLGLSLATLIAVRLGEREPARSVLLRKIYLLLGISLSQGGIGYLQYFTGVPELLVIAHLIGAVSVWLSLWNFYITGSVTSRKPSPASSQ</sequence>
<evidence type="ECO:0000256" key="11">
    <source>
        <dbReference type="ARBA" id="ARBA00023444"/>
    </source>
</evidence>
<gene>
    <name evidence="13" type="ORF">UFOPK1650_00053</name>
</gene>
<evidence type="ECO:0000256" key="7">
    <source>
        <dbReference type="ARBA" id="ARBA00023004"/>
    </source>
</evidence>
<dbReference type="InterPro" id="IPR003780">
    <property type="entry name" value="COX15/CtaA_fam"/>
</dbReference>
<comment type="pathway">
    <text evidence="11">Porphyrin-containing compound metabolism.</text>
</comment>
<evidence type="ECO:0000256" key="9">
    <source>
        <dbReference type="ARBA" id="ARBA00023136"/>
    </source>
</evidence>
<evidence type="ECO:0000256" key="4">
    <source>
        <dbReference type="ARBA" id="ARBA00022723"/>
    </source>
</evidence>